<dbReference type="Proteomes" id="UP001302349">
    <property type="component" value="Chromosome"/>
</dbReference>
<evidence type="ECO:0000313" key="2">
    <source>
        <dbReference type="EMBL" id="WOK07395.1"/>
    </source>
</evidence>
<proteinExistence type="predicted"/>
<gene>
    <name evidence="2" type="ORF">RT717_02010</name>
</gene>
<feature type="coiled-coil region" evidence="1">
    <location>
        <begin position="23"/>
        <end position="83"/>
    </location>
</feature>
<protein>
    <submittedName>
        <fullName evidence="2">Uncharacterized protein</fullName>
    </submittedName>
</protein>
<keyword evidence="3" id="KW-1185">Reference proteome</keyword>
<evidence type="ECO:0000313" key="3">
    <source>
        <dbReference type="Proteomes" id="UP001302349"/>
    </source>
</evidence>
<sequence>MDKALNEIGRLRNEMKVGFIELENQLQLNNDSLQKKIQETSQLTIEAMERFSKKVEVGFIAVEDALENDLSVIKKEIVDIKKRLDQGNL</sequence>
<keyword evidence="1" id="KW-0175">Coiled coil</keyword>
<name>A0ABZ0IQV2_9BACT</name>
<reference evidence="2 3" key="1">
    <citation type="journal article" date="2023" name="Microbiol. Resour. Announc.">
        <title>Complete Genome Sequence of Imperialibacter roseus strain P4T.</title>
        <authorList>
            <person name="Tizabi D.R."/>
            <person name="Bachvaroff T."/>
            <person name="Hill R.T."/>
        </authorList>
    </citation>
    <scope>NUCLEOTIDE SEQUENCE [LARGE SCALE GENOMIC DNA]</scope>
    <source>
        <strain evidence="2 3">P4T</strain>
    </source>
</reference>
<dbReference type="RefSeq" id="WP_317490073.1">
    <property type="nucleotide sequence ID" value="NZ_CP136051.1"/>
</dbReference>
<organism evidence="2 3">
    <name type="scientific">Imperialibacter roseus</name>
    <dbReference type="NCBI Taxonomy" id="1324217"/>
    <lineage>
        <taxon>Bacteria</taxon>
        <taxon>Pseudomonadati</taxon>
        <taxon>Bacteroidota</taxon>
        <taxon>Cytophagia</taxon>
        <taxon>Cytophagales</taxon>
        <taxon>Flammeovirgaceae</taxon>
        <taxon>Imperialibacter</taxon>
    </lineage>
</organism>
<dbReference type="EMBL" id="CP136051">
    <property type="protein sequence ID" value="WOK07395.1"/>
    <property type="molecule type" value="Genomic_DNA"/>
</dbReference>
<evidence type="ECO:0000256" key="1">
    <source>
        <dbReference type="SAM" id="Coils"/>
    </source>
</evidence>
<accession>A0ABZ0IQV2</accession>